<dbReference type="SUPFAM" id="SSF46600">
    <property type="entry name" value="C-terminal UvrC-binding domain of UvrB"/>
    <property type="match status" value="1"/>
</dbReference>
<feature type="domain" description="UvrC family homology region profile" evidence="10">
    <location>
        <begin position="252"/>
        <end position="477"/>
    </location>
</feature>
<dbReference type="PANTHER" id="PTHR30562">
    <property type="entry name" value="UVRC/OXIDOREDUCTASE"/>
    <property type="match status" value="1"/>
</dbReference>
<dbReference type="Gene3D" id="3.40.1440.10">
    <property type="entry name" value="GIY-YIG endonuclease"/>
    <property type="match status" value="1"/>
</dbReference>
<dbReference type="PROSITE" id="PS50151">
    <property type="entry name" value="UVR"/>
    <property type="match status" value="1"/>
</dbReference>
<comment type="caution">
    <text evidence="11">The sequence shown here is derived from an EMBL/GenBank/DDBJ whole genome shotgun (WGS) entry which is preliminary data.</text>
</comment>
<dbReference type="Pfam" id="PF08459">
    <property type="entry name" value="UvrC_RNaseH_dom"/>
    <property type="match status" value="1"/>
</dbReference>
<dbReference type="SMART" id="SM00278">
    <property type="entry name" value="HhH1"/>
    <property type="match status" value="2"/>
</dbReference>
<dbReference type="InterPro" id="IPR036876">
    <property type="entry name" value="UVR_dom_sf"/>
</dbReference>
<keyword evidence="12" id="KW-1185">Reference proteome</keyword>
<dbReference type="Gene3D" id="1.10.150.20">
    <property type="entry name" value="5' to 3' exonuclease, C-terminal subdomain"/>
    <property type="match status" value="1"/>
</dbReference>
<keyword evidence="4 7" id="KW-0267">Excision nuclease</keyword>
<dbReference type="Pfam" id="PF01541">
    <property type="entry name" value="GIY-YIG"/>
    <property type="match status" value="1"/>
</dbReference>
<dbReference type="EMBL" id="JBHLXP010000001">
    <property type="protein sequence ID" value="MFC0048724.1"/>
    <property type="molecule type" value="Genomic_DNA"/>
</dbReference>
<dbReference type="Gene3D" id="4.10.860.10">
    <property type="entry name" value="UVR domain"/>
    <property type="match status" value="1"/>
</dbReference>
<dbReference type="NCBIfam" id="NF001824">
    <property type="entry name" value="PRK00558.1-5"/>
    <property type="match status" value="1"/>
</dbReference>
<dbReference type="SMART" id="SM00465">
    <property type="entry name" value="GIYc"/>
    <property type="match status" value="1"/>
</dbReference>
<gene>
    <name evidence="7 11" type="primary">uvrC</name>
    <name evidence="11" type="ORF">ACFFJP_10550</name>
</gene>
<evidence type="ECO:0000259" key="9">
    <source>
        <dbReference type="PROSITE" id="PS50164"/>
    </source>
</evidence>
<dbReference type="NCBIfam" id="TIGR00194">
    <property type="entry name" value="uvrC"/>
    <property type="match status" value="1"/>
</dbReference>
<evidence type="ECO:0000256" key="5">
    <source>
        <dbReference type="ARBA" id="ARBA00023204"/>
    </source>
</evidence>
<evidence type="ECO:0000256" key="6">
    <source>
        <dbReference type="ARBA" id="ARBA00023236"/>
    </source>
</evidence>
<dbReference type="SUPFAM" id="SSF82771">
    <property type="entry name" value="GIY-YIG endonuclease"/>
    <property type="match status" value="1"/>
</dbReference>
<dbReference type="InterPro" id="IPR000305">
    <property type="entry name" value="GIY-YIG_endonuc"/>
</dbReference>
<name>A0ABV6BCY4_9GAMM</name>
<dbReference type="PROSITE" id="PS50164">
    <property type="entry name" value="GIY_YIG"/>
    <property type="match status" value="1"/>
</dbReference>
<evidence type="ECO:0000259" key="8">
    <source>
        <dbReference type="PROSITE" id="PS50151"/>
    </source>
</evidence>
<dbReference type="RefSeq" id="WP_377243171.1">
    <property type="nucleotide sequence ID" value="NZ_JBHLXP010000001.1"/>
</dbReference>
<dbReference type="SUPFAM" id="SSF47781">
    <property type="entry name" value="RuvA domain 2-like"/>
    <property type="match status" value="1"/>
</dbReference>
<dbReference type="PROSITE" id="PS50165">
    <property type="entry name" value="UVRC"/>
    <property type="match status" value="1"/>
</dbReference>
<evidence type="ECO:0000256" key="1">
    <source>
        <dbReference type="ARBA" id="ARBA00022490"/>
    </source>
</evidence>
<sequence length="606" mass="67348">MPPFDSSAFLKTVPGSPGVYRMYGDKSQVIYVGKAKDLKKRLASYFRSNVDSVKTRALVANIALVEFTVTNSETEALILENNLIKQFMPKYNVLLRDDKSFPYILLTDHKHPRITAHRGPKKVPGQYFGPYPSAGAVWESLKLLQKVIPIRQCEDGFYRARTRPCLQYQLKLCSAPCVGKISDEAYAGQVRLTRLFLQGKNQQVIEDLVQQMDAASTALDFELAAQLRDQIIALRKVQEQQAVSGDHDEMDVLGFCYLHGVAAVHVLYVRDQKILGTKTYFPKLPQQTEADEIFPAFLLQFYLNNMGGQQIPREIVIGEPLEDADSIAAAISAAAGRKVVLNPAKRGEKARYLDLANKNARTACDTKVSQAAHMAARYRALKQTLKLDALMRMECFDISHTMGSQTMASCVVFNDKGPDKAEYRRFHVEGVTPGDDYAAMRFALQKRYGKLQDEVRVPDIVLIDGGAGQLNQAIEFFAGWTLAKRPLLLGVAKGTSRKPGLETLLINSAQHAINLPADDPALHLIQHIRDEAHRFAITGHRQQRGKKFTQSPLENIAGIGEKRRQALLQYLGGLQGVLKASVAELATVPGISKAQAELIYQACHNN</sequence>
<proteinExistence type="inferred from homology"/>
<protein>
    <recommendedName>
        <fullName evidence="7">UvrABC system protein C</fullName>
        <shortName evidence="7">Protein UvrC</shortName>
    </recommendedName>
    <alternativeName>
        <fullName evidence="7">Excinuclease ABC subunit C</fullName>
    </alternativeName>
</protein>
<keyword evidence="2 7" id="KW-0227">DNA damage</keyword>
<comment type="similarity">
    <text evidence="7">Belongs to the UvrC family.</text>
</comment>
<dbReference type="InterPro" id="IPR038476">
    <property type="entry name" value="UvrC_RNase_H_dom_sf"/>
</dbReference>
<dbReference type="PANTHER" id="PTHR30562:SF1">
    <property type="entry name" value="UVRABC SYSTEM PROTEIN C"/>
    <property type="match status" value="1"/>
</dbReference>
<keyword evidence="3 7" id="KW-0228">DNA excision</keyword>
<dbReference type="InterPro" id="IPR004791">
    <property type="entry name" value="UvrC"/>
</dbReference>
<dbReference type="Pfam" id="PF14520">
    <property type="entry name" value="HHH_5"/>
    <property type="match status" value="1"/>
</dbReference>
<dbReference type="InterPro" id="IPR047296">
    <property type="entry name" value="GIY-YIG_UvrC_Cho"/>
</dbReference>
<feature type="domain" description="UVR" evidence="8">
    <location>
        <begin position="202"/>
        <end position="237"/>
    </location>
</feature>
<dbReference type="InterPro" id="IPR001943">
    <property type="entry name" value="UVR_dom"/>
</dbReference>
<dbReference type="InterPro" id="IPR003583">
    <property type="entry name" value="Hlx-hairpin-Hlx_DNA-bd_motif"/>
</dbReference>
<dbReference type="InterPro" id="IPR010994">
    <property type="entry name" value="RuvA_2-like"/>
</dbReference>
<keyword evidence="6 7" id="KW-0742">SOS response</keyword>
<organism evidence="11 12">
    <name type="scientific">Rheinheimera tilapiae</name>
    <dbReference type="NCBI Taxonomy" id="875043"/>
    <lineage>
        <taxon>Bacteria</taxon>
        <taxon>Pseudomonadati</taxon>
        <taxon>Pseudomonadota</taxon>
        <taxon>Gammaproteobacteria</taxon>
        <taxon>Chromatiales</taxon>
        <taxon>Chromatiaceae</taxon>
        <taxon>Rheinheimera</taxon>
    </lineage>
</organism>
<dbReference type="Gene3D" id="3.30.420.340">
    <property type="entry name" value="UvrC, RNAse H endonuclease domain"/>
    <property type="match status" value="1"/>
</dbReference>
<dbReference type="CDD" id="cd10434">
    <property type="entry name" value="GIY-YIG_UvrC_Cho"/>
    <property type="match status" value="1"/>
</dbReference>
<keyword evidence="1 7" id="KW-0963">Cytoplasm</keyword>
<evidence type="ECO:0000313" key="12">
    <source>
        <dbReference type="Proteomes" id="UP001589813"/>
    </source>
</evidence>
<dbReference type="Proteomes" id="UP001589813">
    <property type="component" value="Unassembled WGS sequence"/>
</dbReference>
<accession>A0ABV6BCY4</accession>
<evidence type="ECO:0000313" key="11">
    <source>
        <dbReference type="EMBL" id="MFC0048724.1"/>
    </source>
</evidence>
<comment type="subcellular location">
    <subcellularLocation>
        <location evidence="7">Cytoplasm</location>
    </subcellularLocation>
</comment>
<comment type="subunit">
    <text evidence="7">Interacts with UvrB in an incision complex.</text>
</comment>
<comment type="function">
    <text evidence="7">The UvrABC repair system catalyzes the recognition and processing of DNA lesions. UvrC both incises the 5' and 3' sides of the lesion. The N-terminal half is responsible for the 3' incision and the C-terminal half is responsible for the 5' incision.</text>
</comment>
<dbReference type="InterPro" id="IPR001162">
    <property type="entry name" value="UvrC_RNase_H_dom"/>
</dbReference>
<dbReference type="InterPro" id="IPR035901">
    <property type="entry name" value="GIY-YIG_endonuc_sf"/>
</dbReference>
<evidence type="ECO:0000256" key="2">
    <source>
        <dbReference type="ARBA" id="ARBA00022763"/>
    </source>
</evidence>
<reference evidence="11 12" key="1">
    <citation type="submission" date="2024-09" db="EMBL/GenBank/DDBJ databases">
        <authorList>
            <person name="Sun Q."/>
            <person name="Mori K."/>
        </authorList>
    </citation>
    <scope>NUCLEOTIDE SEQUENCE [LARGE SCALE GENOMIC DNA]</scope>
    <source>
        <strain evidence="11 12">KCTC 23315</strain>
    </source>
</reference>
<feature type="domain" description="GIY-YIG" evidence="9">
    <location>
        <begin position="15"/>
        <end position="93"/>
    </location>
</feature>
<dbReference type="InterPro" id="IPR050066">
    <property type="entry name" value="UvrABC_protein_C"/>
</dbReference>
<dbReference type="HAMAP" id="MF_00203">
    <property type="entry name" value="UvrC"/>
    <property type="match status" value="1"/>
</dbReference>
<evidence type="ECO:0000259" key="10">
    <source>
        <dbReference type="PROSITE" id="PS50165"/>
    </source>
</evidence>
<evidence type="ECO:0000256" key="3">
    <source>
        <dbReference type="ARBA" id="ARBA00022769"/>
    </source>
</evidence>
<keyword evidence="5 7" id="KW-0234">DNA repair</keyword>
<dbReference type="Pfam" id="PF02151">
    <property type="entry name" value="UVR"/>
    <property type="match status" value="1"/>
</dbReference>
<dbReference type="Pfam" id="PF22920">
    <property type="entry name" value="UvrC_RNaseH"/>
    <property type="match status" value="1"/>
</dbReference>
<evidence type="ECO:0000256" key="7">
    <source>
        <dbReference type="HAMAP-Rule" id="MF_00203"/>
    </source>
</evidence>
<evidence type="ECO:0000256" key="4">
    <source>
        <dbReference type="ARBA" id="ARBA00022881"/>
    </source>
</evidence>